<name>A0ABX5XQ46_9BACT</name>
<keyword evidence="4" id="KW-1185">Reference proteome</keyword>
<evidence type="ECO:0000256" key="1">
    <source>
        <dbReference type="SAM" id="Phobius"/>
    </source>
</evidence>
<protein>
    <submittedName>
        <fullName evidence="3">Ion channel</fullName>
    </submittedName>
</protein>
<feature type="transmembrane region" description="Helical" evidence="1">
    <location>
        <begin position="6"/>
        <end position="26"/>
    </location>
</feature>
<keyword evidence="1" id="KW-0812">Transmembrane</keyword>
<proteinExistence type="predicted"/>
<sequence length="353" mass="39619">MTDVFLTTAGLLVSALGVWETFMAVLHPRAVVGPVTKAINRIFHDVIRARFIRPSPLIVFSGPILLVTQTICWASLLVFGISLVVWPQLGTGIISSGTQPTDQSFVTAFYYAGFTITTLGVGDLVPTTAWTKISTVTAAGLGFSFFTLVLAYVIAIYSALARRNQFACEIDFRTQRTGNAIIYLKPHVLSGDWSLLQQDLNTLSSNLAELLESHHFYPALHYFRFSESRYAMSQMLRFCLEVSTILRALRATKHLSSPSNPEPIDRIWNASMQMLDDAERHFVICTSNDHFNEPQVADQFVSQVFEVDHDVQCDDTKRFAASYETLCQEWAGKLHALEHCSYSHPRQQSNQQQ</sequence>
<keyword evidence="1" id="KW-0472">Membrane</keyword>
<dbReference type="InterPro" id="IPR013099">
    <property type="entry name" value="K_chnl_dom"/>
</dbReference>
<reference evidence="3 4" key="1">
    <citation type="submission" date="2019-02" db="EMBL/GenBank/DDBJ databases">
        <title>Deep-cultivation of Planctomycetes and their phenomic and genomic characterization uncovers novel biology.</title>
        <authorList>
            <person name="Wiegand S."/>
            <person name="Jogler M."/>
            <person name="Boedeker C."/>
            <person name="Pinto D."/>
            <person name="Vollmers J."/>
            <person name="Rivas-Marin E."/>
            <person name="Kohn T."/>
            <person name="Peeters S.H."/>
            <person name="Heuer A."/>
            <person name="Rast P."/>
            <person name="Oberbeckmann S."/>
            <person name="Bunk B."/>
            <person name="Jeske O."/>
            <person name="Meyerdierks A."/>
            <person name="Storesund J.E."/>
            <person name="Kallscheuer N."/>
            <person name="Luecker S."/>
            <person name="Lage O.M."/>
            <person name="Pohl T."/>
            <person name="Merkel B.J."/>
            <person name="Hornburger P."/>
            <person name="Mueller R.-W."/>
            <person name="Bruemmer F."/>
            <person name="Labrenz M."/>
            <person name="Spormann A.M."/>
            <person name="Op den Camp H."/>
            <person name="Overmann J."/>
            <person name="Amann R."/>
            <person name="Jetten M.S.M."/>
            <person name="Mascher T."/>
            <person name="Medema M.H."/>
            <person name="Devos D.P."/>
            <person name="Kaster A.-K."/>
            <person name="Ovreas L."/>
            <person name="Rohde M."/>
            <person name="Galperin M.Y."/>
            <person name="Jogler C."/>
        </authorList>
    </citation>
    <scope>NUCLEOTIDE SEQUENCE [LARGE SCALE GENOMIC DNA]</scope>
    <source>
        <strain evidence="3 4">TBK1r</strain>
    </source>
</reference>
<organism evidence="3 4">
    <name type="scientific">Stieleria magnilauensis</name>
    <dbReference type="NCBI Taxonomy" id="2527963"/>
    <lineage>
        <taxon>Bacteria</taxon>
        <taxon>Pseudomonadati</taxon>
        <taxon>Planctomycetota</taxon>
        <taxon>Planctomycetia</taxon>
        <taxon>Pirellulales</taxon>
        <taxon>Pirellulaceae</taxon>
        <taxon>Stieleria</taxon>
    </lineage>
</organism>
<gene>
    <name evidence="3" type="ORF">TBK1r_27190</name>
</gene>
<accession>A0ABX5XQ46</accession>
<feature type="transmembrane region" description="Helical" evidence="1">
    <location>
        <begin position="137"/>
        <end position="160"/>
    </location>
</feature>
<dbReference type="Proteomes" id="UP000318081">
    <property type="component" value="Chromosome"/>
</dbReference>
<dbReference type="RefSeq" id="WP_419581300.1">
    <property type="nucleotide sequence ID" value="NZ_CP036432.1"/>
</dbReference>
<dbReference type="EMBL" id="CP036432">
    <property type="protein sequence ID" value="QDV83777.1"/>
    <property type="molecule type" value="Genomic_DNA"/>
</dbReference>
<feature type="transmembrane region" description="Helical" evidence="1">
    <location>
        <begin position="105"/>
        <end position="125"/>
    </location>
</feature>
<evidence type="ECO:0000259" key="2">
    <source>
        <dbReference type="Pfam" id="PF07885"/>
    </source>
</evidence>
<feature type="domain" description="Potassium channel" evidence="2">
    <location>
        <begin position="83"/>
        <end position="156"/>
    </location>
</feature>
<dbReference type="Gene3D" id="1.10.287.70">
    <property type="match status" value="1"/>
</dbReference>
<dbReference type="Pfam" id="PF07885">
    <property type="entry name" value="Ion_trans_2"/>
    <property type="match status" value="1"/>
</dbReference>
<dbReference type="SUPFAM" id="SSF81324">
    <property type="entry name" value="Voltage-gated potassium channels"/>
    <property type="match status" value="1"/>
</dbReference>
<feature type="transmembrane region" description="Helical" evidence="1">
    <location>
        <begin position="57"/>
        <end position="85"/>
    </location>
</feature>
<evidence type="ECO:0000313" key="4">
    <source>
        <dbReference type="Proteomes" id="UP000318081"/>
    </source>
</evidence>
<keyword evidence="1" id="KW-1133">Transmembrane helix</keyword>
<evidence type="ECO:0000313" key="3">
    <source>
        <dbReference type="EMBL" id="QDV83777.1"/>
    </source>
</evidence>